<reference evidence="2 3" key="1">
    <citation type="submission" date="2016-10" db="EMBL/GenBank/DDBJ databases">
        <title>The whole genome sequencing and assembly of B. asteroides DSM 20089 strain.</title>
        <authorList>
            <person name="Lee Y.-J."/>
            <person name="Park M.-K."/>
            <person name="Yi H."/>
            <person name="Bahn Y.-S."/>
            <person name="Kim J.F."/>
            <person name="Lee D.-W."/>
        </authorList>
    </citation>
    <scope>NUCLEOTIDE SEQUENCE [LARGE SCALE GENOMIC DNA]</scope>
    <source>
        <strain evidence="2 3">DSM 20089</strain>
    </source>
</reference>
<dbReference type="Proteomes" id="UP000224056">
    <property type="component" value="Chromosome"/>
</dbReference>
<gene>
    <name evidence="2" type="ORF">BA20089_02570</name>
</gene>
<organism evidence="2 3">
    <name type="scientific">Bifidobacterium asteroides DSM 20089</name>
    <dbReference type="NCBI Taxonomy" id="1437594"/>
    <lineage>
        <taxon>Bacteria</taxon>
        <taxon>Bacillati</taxon>
        <taxon>Actinomycetota</taxon>
        <taxon>Actinomycetes</taxon>
        <taxon>Bifidobacteriales</taxon>
        <taxon>Bifidobacteriaceae</taxon>
        <taxon>Bifidobacterium</taxon>
    </lineage>
</organism>
<feature type="compositionally biased region" description="Basic and acidic residues" evidence="1">
    <location>
        <begin position="58"/>
        <end position="82"/>
    </location>
</feature>
<sequence length="82" mass="9255">MQYHAHHRGSNASIQHWRKTPYIQGYDRTQPDTLVDPHKASLEIPDFLKPGRGGRSAGDQKAEGKTRKDKKDGSDKDGKNRS</sequence>
<dbReference type="EMBL" id="CP017696">
    <property type="protein sequence ID" value="ATO41163.1"/>
    <property type="molecule type" value="Genomic_DNA"/>
</dbReference>
<name>A0AAD0A952_9BIFI</name>
<proteinExistence type="predicted"/>
<accession>A0AAD0A952</accession>
<evidence type="ECO:0000313" key="2">
    <source>
        <dbReference type="EMBL" id="ATO41163.1"/>
    </source>
</evidence>
<dbReference type="AlphaFoldDB" id="A0AAD0A952"/>
<evidence type="ECO:0000313" key="3">
    <source>
        <dbReference type="Proteomes" id="UP000224056"/>
    </source>
</evidence>
<protein>
    <submittedName>
        <fullName evidence="2">Uncharacterized protein</fullName>
    </submittedName>
</protein>
<feature type="region of interest" description="Disordered" evidence="1">
    <location>
        <begin position="1"/>
        <end position="82"/>
    </location>
</feature>
<evidence type="ECO:0000256" key="1">
    <source>
        <dbReference type="SAM" id="MobiDB-lite"/>
    </source>
</evidence>